<dbReference type="EMBL" id="CAFBNE010000010">
    <property type="protein sequence ID" value="CAB4935238.1"/>
    <property type="molecule type" value="Genomic_DNA"/>
</dbReference>
<accession>A0A6J7IVH5</accession>
<name>A0A6J7IVH5_9ZZZZ</name>
<evidence type="ECO:0000313" key="1">
    <source>
        <dbReference type="EMBL" id="CAB4935238.1"/>
    </source>
</evidence>
<dbReference type="SUPFAM" id="SSF52266">
    <property type="entry name" value="SGNH hydrolase"/>
    <property type="match status" value="1"/>
</dbReference>
<dbReference type="AlphaFoldDB" id="A0A6J7IVH5"/>
<organism evidence="1">
    <name type="scientific">freshwater metagenome</name>
    <dbReference type="NCBI Taxonomy" id="449393"/>
    <lineage>
        <taxon>unclassified sequences</taxon>
        <taxon>metagenomes</taxon>
        <taxon>ecological metagenomes</taxon>
    </lineage>
</organism>
<dbReference type="InterPro" id="IPR036514">
    <property type="entry name" value="SGNH_hydro_sf"/>
</dbReference>
<sequence length="192" mass="20176">MGLRALAIAVMSGIILLVPLTGIALADPASPSPASDPAESSIITIGDSVMLGARWVLEKDGIEVVDAVKNRQAAAGSGLLKKRGPNLPMNVVVHLGTNGIFTADDCRAMIAAAGPTRRVFFLTLAVPRPWEAKNNTVIRNCVSANPGRAFVIDWNASVAQHPKWVYSDGTHLRPVGAKGYSRMIEQAVAAAS</sequence>
<proteinExistence type="predicted"/>
<gene>
    <name evidence="1" type="ORF">UFOPK3772_00525</name>
</gene>
<dbReference type="Gene3D" id="3.40.50.1110">
    <property type="entry name" value="SGNH hydrolase"/>
    <property type="match status" value="1"/>
</dbReference>
<reference evidence="1" key="1">
    <citation type="submission" date="2020-05" db="EMBL/GenBank/DDBJ databases">
        <authorList>
            <person name="Chiriac C."/>
            <person name="Salcher M."/>
            <person name="Ghai R."/>
            <person name="Kavagutti S V."/>
        </authorList>
    </citation>
    <scope>NUCLEOTIDE SEQUENCE</scope>
</reference>
<protein>
    <submittedName>
        <fullName evidence="1">Unannotated protein</fullName>
    </submittedName>
</protein>